<evidence type="ECO:0000313" key="1">
    <source>
        <dbReference type="EMBL" id="KAL0411925.1"/>
    </source>
</evidence>
<reference evidence="1" key="1">
    <citation type="submission" date="2020-06" db="EMBL/GenBank/DDBJ databases">
        <authorList>
            <person name="Li T."/>
            <person name="Hu X."/>
            <person name="Zhang T."/>
            <person name="Song X."/>
            <person name="Zhang H."/>
            <person name="Dai N."/>
            <person name="Sheng W."/>
            <person name="Hou X."/>
            <person name="Wei L."/>
        </authorList>
    </citation>
    <scope>NUCLEOTIDE SEQUENCE</scope>
    <source>
        <strain evidence="1">KEN1</strain>
        <tissue evidence="1">Leaf</tissue>
    </source>
</reference>
<reference evidence="1" key="2">
    <citation type="journal article" date="2024" name="Plant">
        <title>Genomic evolution and insights into agronomic trait innovations of Sesamum species.</title>
        <authorList>
            <person name="Miao H."/>
            <person name="Wang L."/>
            <person name="Qu L."/>
            <person name="Liu H."/>
            <person name="Sun Y."/>
            <person name="Le M."/>
            <person name="Wang Q."/>
            <person name="Wei S."/>
            <person name="Zheng Y."/>
            <person name="Lin W."/>
            <person name="Duan Y."/>
            <person name="Cao H."/>
            <person name="Xiong S."/>
            <person name="Wang X."/>
            <person name="Wei L."/>
            <person name="Li C."/>
            <person name="Ma Q."/>
            <person name="Ju M."/>
            <person name="Zhao R."/>
            <person name="Li G."/>
            <person name="Mu C."/>
            <person name="Tian Q."/>
            <person name="Mei H."/>
            <person name="Zhang T."/>
            <person name="Gao T."/>
            <person name="Zhang H."/>
        </authorList>
    </citation>
    <scope>NUCLEOTIDE SEQUENCE</scope>
    <source>
        <strain evidence="1">KEN1</strain>
    </source>
</reference>
<comment type="caution">
    <text evidence="1">The sequence shown here is derived from an EMBL/GenBank/DDBJ whole genome shotgun (WGS) entry which is preliminary data.</text>
</comment>
<dbReference type="EMBL" id="JACGWN010000013">
    <property type="protein sequence ID" value="KAL0411925.1"/>
    <property type="molecule type" value="Genomic_DNA"/>
</dbReference>
<accession>A0AAW2U3T8</accession>
<dbReference type="InterPro" id="IPR036397">
    <property type="entry name" value="RNaseH_sf"/>
</dbReference>
<evidence type="ECO:0008006" key="2">
    <source>
        <dbReference type="Google" id="ProtNLM"/>
    </source>
</evidence>
<dbReference type="InterPro" id="IPR012337">
    <property type="entry name" value="RNaseH-like_sf"/>
</dbReference>
<dbReference type="SUPFAM" id="SSF53098">
    <property type="entry name" value="Ribonuclease H-like"/>
    <property type="match status" value="1"/>
</dbReference>
<dbReference type="PANTHER" id="PTHR48475:SF2">
    <property type="entry name" value="RIBONUCLEASE H"/>
    <property type="match status" value="1"/>
</dbReference>
<name>A0AAW2U3T8_9LAMI</name>
<dbReference type="GO" id="GO:0003676">
    <property type="term" value="F:nucleic acid binding"/>
    <property type="evidence" value="ECO:0007669"/>
    <property type="project" value="InterPro"/>
</dbReference>
<dbReference type="AlphaFoldDB" id="A0AAW2U3T8"/>
<proteinExistence type="predicted"/>
<sequence>MRAIPEACLTHSCASEPLRALSAPCSFSQWGIDIVGSFPAAAGHHKFLFVAVDYFSKWVEAKPLARVTKMKIQHYEQENNGNLLRANLDLVDEIREDARTHLERYKQRIVNAYNCRVRKREFQVGDLVLRRVGALGPVGKLAPNWEGPYKITQIIKFGAYELEDIDGRKLSKTWNACSLRKFYS</sequence>
<protein>
    <recommendedName>
        <fullName evidence="2">Reverse transcriptase domain-containing protein</fullName>
    </recommendedName>
</protein>
<gene>
    <name evidence="1" type="ORF">Slati_3782200</name>
</gene>
<organism evidence="1">
    <name type="scientific">Sesamum latifolium</name>
    <dbReference type="NCBI Taxonomy" id="2727402"/>
    <lineage>
        <taxon>Eukaryota</taxon>
        <taxon>Viridiplantae</taxon>
        <taxon>Streptophyta</taxon>
        <taxon>Embryophyta</taxon>
        <taxon>Tracheophyta</taxon>
        <taxon>Spermatophyta</taxon>
        <taxon>Magnoliopsida</taxon>
        <taxon>eudicotyledons</taxon>
        <taxon>Gunneridae</taxon>
        <taxon>Pentapetalae</taxon>
        <taxon>asterids</taxon>
        <taxon>lamiids</taxon>
        <taxon>Lamiales</taxon>
        <taxon>Pedaliaceae</taxon>
        <taxon>Sesamum</taxon>
    </lineage>
</organism>
<dbReference type="PANTHER" id="PTHR48475">
    <property type="entry name" value="RIBONUCLEASE H"/>
    <property type="match status" value="1"/>
</dbReference>
<dbReference type="Gene3D" id="3.30.420.10">
    <property type="entry name" value="Ribonuclease H-like superfamily/Ribonuclease H"/>
    <property type="match status" value="1"/>
</dbReference>